<evidence type="ECO:0000313" key="8">
    <source>
        <dbReference type="Proteomes" id="UP000070412"/>
    </source>
</evidence>
<dbReference type="OrthoDB" id="10254973at2759"/>
<reference evidence="7" key="3">
    <citation type="submission" date="2022-06" db="UniProtKB">
        <authorList>
            <consortium name="EnsemblMetazoa"/>
        </authorList>
    </citation>
    <scope>IDENTIFICATION</scope>
</reference>
<dbReference type="EnsemblMetazoa" id="SSS_8307s_mrna">
    <property type="protein sequence ID" value="KAF7487762.1"/>
    <property type="gene ID" value="SSS_8307"/>
</dbReference>
<gene>
    <name evidence="6" type="ORF">SSS_8307</name>
</gene>
<dbReference type="AlphaFoldDB" id="A0A834R1T8"/>
<dbReference type="SUPFAM" id="SSF52540">
    <property type="entry name" value="P-loop containing nucleoside triphosphate hydrolases"/>
    <property type="match status" value="1"/>
</dbReference>
<dbReference type="GO" id="GO:0000724">
    <property type="term" value="P:double-strand break repair via homologous recombination"/>
    <property type="evidence" value="ECO:0007669"/>
    <property type="project" value="TreeGrafter"/>
</dbReference>
<dbReference type="EMBL" id="WVUK01000066">
    <property type="protein sequence ID" value="KAF7487762.1"/>
    <property type="molecule type" value="Genomic_DNA"/>
</dbReference>
<dbReference type="InterPro" id="IPR027417">
    <property type="entry name" value="P-loop_NTPase"/>
</dbReference>
<feature type="domain" description="RecF/RecN/SMC N-terminal" evidence="5">
    <location>
        <begin position="17"/>
        <end position="988"/>
    </location>
</feature>
<feature type="coiled-coil region" evidence="4">
    <location>
        <begin position="669"/>
        <end position="703"/>
    </location>
</feature>
<evidence type="ECO:0000259" key="5">
    <source>
        <dbReference type="Pfam" id="PF02463"/>
    </source>
</evidence>
<protein>
    <recommendedName>
        <fullName evidence="2">Structural maintenance of chromosomes protein 5</fullName>
    </recommendedName>
</protein>
<feature type="coiled-coil region" evidence="4">
    <location>
        <begin position="339"/>
        <end position="414"/>
    </location>
</feature>
<evidence type="ECO:0000313" key="6">
    <source>
        <dbReference type="EMBL" id="KAF7487762.1"/>
    </source>
</evidence>
<reference evidence="6" key="2">
    <citation type="submission" date="2020-01" db="EMBL/GenBank/DDBJ databases">
        <authorList>
            <person name="Korhonen P.K.K."/>
            <person name="Guangxu M.G."/>
            <person name="Wang T.W."/>
            <person name="Stroehlein A.J.S."/>
            <person name="Young N.D."/>
            <person name="Ang C.-S.A."/>
            <person name="Fernando D.W.F."/>
            <person name="Lu H.L."/>
            <person name="Taylor S.T."/>
            <person name="Ehtesham M.E.M."/>
            <person name="Najaraj S.H.N."/>
            <person name="Harsha G.H.G."/>
            <person name="Madugundu A.M."/>
            <person name="Renuse S.R."/>
            <person name="Holt D.H."/>
            <person name="Pandey A.P."/>
            <person name="Papenfuss A.P."/>
            <person name="Gasser R.B.G."/>
            <person name="Fischer K.F."/>
        </authorList>
    </citation>
    <scope>NUCLEOTIDE SEQUENCE</scope>
    <source>
        <strain evidence="6">SSS_KF_BRIS2020</strain>
    </source>
</reference>
<dbReference type="GO" id="GO:0030915">
    <property type="term" value="C:Smc5-Smc6 complex"/>
    <property type="evidence" value="ECO:0007669"/>
    <property type="project" value="TreeGrafter"/>
</dbReference>
<dbReference type="GO" id="GO:0005634">
    <property type="term" value="C:nucleus"/>
    <property type="evidence" value="ECO:0007669"/>
    <property type="project" value="TreeGrafter"/>
</dbReference>
<dbReference type="Gene3D" id="3.40.50.300">
    <property type="entry name" value="P-loop containing nucleotide triphosphate hydrolases"/>
    <property type="match status" value="2"/>
</dbReference>
<dbReference type="GO" id="GO:0003697">
    <property type="term" value="F:single-stranded DNA binding"/>
    <property type="evidence" value="ECO:0007669"/>
    <property type="project" value="TreeGrafter"/>
</dbReference>
<accession>A0A834R1T8</accession>
<evidence type="ECO:0000313" key="7">
    <source>
        <dbReference type="EnsemblMetazoa" id="KAF7487762.1"/>
    </source>
</evidence>
<evidence type="ECO:0000256" key="4">
    <source>
        <dbReference type="SAM" id="Coils"/>
    </source>
</evidence>
<sequence length="1026" mass="120246">MNDSAMQKNCAFKHGSIVRIELRNFMIYRHIEFRPGPFLNLILGPNGSGKSALVCAIIMGFGGDPQITGRSSNLVDYIRFDANSALITIEIYSDKSGQKNHIIQREIKATKKNNKTECTSNWILNGKLVNKTVINDFIKEINIDVNNLCQVLPQERVVEFSKLMPKHLLLSTEKSIGDVNLYRQHMNLISLGEDVSRLESEIRKNKAFASKFHDITANIEPDLKLIEQKTKFEEEIDWLQKKQVWLEFEEKRTHYIDLRTEFQQRKNDFERFQTEISPLKFKIDILEKCFERFRKDKTQSILSMKSNHNQLMEVYKNYDALQDSLNQIIGSFTEKLAEYKQSAQRLSQYEQDYQNYKNELDNFSDLNRFDSQISAFRAEISQIENDLKRNILEISNAKNQLDSLNNEKRYFESRKKSIKDLFKARMDKINGKDSHTQTAWDWLQNNMGKFCGKIFPPLITQINVIRTEWVNYVEAAIGSLDMSTFLFENINDLELFTEEIKREFNFRVNVAMIPSEIPDTNESFDLERYRHYGIFSKVSDLFTAPEQIMSYLIKGYNLNQIPVGNQITEDRINELIQISSFRKIITNRNIYTIVVSVHDNEKTTRITALSQSKYLNIIIDEKEIQNIDDNLMNIKESIEKISFDLKGKEELMDQMKESRSSKSTELNSIQAKRMAISKIQMKIQEKERQIKSIKESINSVDRLKQEISSDLDQIHRKQLKLLLNSSDSIRNCLKYHRPIFCNEIKMKIINSVRTKVENEYLLQRQKEKSMGAVLKELNEKLNEVKQEARLYREKAKKESGFDYNSDSESQIIEKFNALPATIDEIANQISVNKMRCAGIKNVDADLLVKYQKFQEEIKEKTAICDRLEKEFIEKINMNFKNFMEYLKYSGEVYLSGDKEYAFEDYGIRIRVKFRDSEPMQDLDAYHQSGGERSVATMVYMLSLQELAHVPFRVVDEINQGMDEKNERCVFDLISQVSRRNSSQYFLLSPKLLTNLNYTKEMKIHIIFNGSHNFVDWTMVLKNLLKD</sequence>
<dbReference type="PANTHER" id="PTHR45916">
    <property type="entry name" value="STRUCTURAL MAINTENANCE OF CHROMOSOMES PROTEIN 5"/>
    <property type="match status" value="1"/>
</dbReference>
<dbReference type="Pfam" id="PF02463">
    <property type="entry name" value="SMC_N"/>
    <property type="match status" value="1"/>
</dbReference>
<keyword evidence="8" id="KW-1185">Reference proteome</keyword>
<feature type="coiled-coil region" evidence="4">
    <location>
        <begin position="767"/>
        <end position="798"/>
    </location>
</feature>
<comment type="similarity">
    <text evidence="1">Belongs to the SMC family. SMC5 subfamily.</text>
</comment>
<dbReference type="InterPro" id="IPR003395">
    <property type="entry name" value="RecF/RecN/SMC_N"/>
</dbReference>
<reference evidence="8" key="1">
    <citation type="journal article" date="2020" name="PLoS Negl. Trop. Dis.">
        <title>High-quality nuclear genome for Sarcoptes scabiei-A critical resource for a neglected parasite.</title>
        <authorList>
            <person name="Korhonen P.K."/>
            <person name="Gasser R.B."/>
            <person name="Ma G."/>
            <person name="Wang T."/>
            <person name="Stroehlein A.J."/>
            <person name="Young N.D."/>
            <person name="Ang C.S."/>
            <person name="Fernando D.D."/>
            <person name="Lu H.C."/>
            <person name="Taylor S."/>
            <person name="Reynolds S.L."/>
            <person name="Mofiz E."/>
            <person name="Najaraj S.H."/>
            <person name="Gowda H."/>
            <person name="Madugundu A."/>
            <person name="Renuse S."/>
            <person name="Holt D."/>
            <person name="Pandey A."/>
            <person name="Papenfuss A.T."/>
            <person name="Fischer K."/>
        </authorList>
    </citation>
    <scope>NUCLEOTIDE SEQUENCE [LARGE SCALE GENOMIC DNA]</scope>
</reference>
<name>A0A834R1T8_SARSC</name>
<evidence type="ECO:0000256" key="3">
    <source>
        <dbReference type="ARBA" id="ARBA00023054"/>
    </source>
</evidence>
<dbReference type="Proteomes" id="UP000070412">
    <property type="component" value="Unassembled WGS sequence"/>
</dbReference>
<evidence type="ECO:0000256" key="2">
    <source>
        <dbReference type="ARBA" id="ARBA00018687"/>
    </source>
</evidence>
<keyword evidence="3 4" id="KW-0175">Coiled coil</keyword>
<organism evidence="6">
    <name type="scientific">Sarcoptes scabiei</name>
    <name type="common">Itch mite</name>
    <name type="synonym">Acarus scabiei</name>
    <dbReference type="NCBI Taxonomy" id="52283"/>
    <lineage>
        <taxon>Eukaryota</taxon>
        <taxon>Metazoa</taxon>
        <taxon>Ecdysozoa</taxon>
        <taxon>Arthropoda</taxon>
        <taxon>Chelicerata</taxon>
        <taxon>Arachnida</taxon>
        <taxon>Acari</taxon>
        <taxon>Acariformes</taxon>
        <taxon>Sarcoptiformes</taxon>
        <taxon>Astigmata</taxon>
        <taxon>Psoroptidia</taxon>
        <taxon>Sarcoptoidea</taxon>
        <taxon>Sarcoptidae</taxon>
        <taxon>Sarcoptinae</taxon>
        <taxon>Sarcoptes</taxon>
    </lineage>
</organism>
<dbReference type="PANTHER" id="PTHR45916:SF1">
    <property type="entry name" value="STRUCTURAL MAINTENANCE OF CHROMOSOMES PROTEIN 5"/>
    <property type="match status" value="1"/>
</dbReference>
<evidence type="ECO:0000256" key="1">
    <source>
        <dbReference type="ARBA" id="ARBA00010171"/>
    </source>
</evidence>
<proteinExistence type="inferred from homology"/>